<proteinExistence type="predicted"/>
<reference evidence="1" key="1">
    <citation type="journal article" date="2019" name="Sci. Rep.">
        <title>Draft genome of Tanacetum cinerariifolium, the natural source of mosquito coil.</title>
        <authorList>
            <person name="Yamashiro T."/>
            <person name="Shiraishi A."/>
            <person name="Satake H."/>
            <person name="Nakayama K."/>
        </authorList>
    </citation>
    <scope>NUCLEOTIDE SEQUENCE</scope>
</reference>
<protein>
    <submittedName>
        <fullName evidence="1">Uncharacterized protein</fullName>
    </submittedName>
</protein>
<evidence type="ECO:0000313" key="1">
    <source>
        <dbReference type="EMBL" id="GFC95752.1"/>
    </source>
</evidence>
<name>A0A699SE63_TANCI</name>
<organism evidence="1">
    <name type="scientific">Tanacetum cinerariifolium</name>
    <name type="common">Dalmatian daisy</name>
    <name type="synonym">Chrysanthemum cinerariifolium</name>
    <dbReference type="NCBI Taxonomy" id="118510"/>
    <lineage>
        <taxon>Eukaryota</taxon>
        <taxon>Viridiplantae</taxon>
        <taxon>Streptophyta</taxon>
        <taxon>Embryophyta</taxon>
        <taxon>Tracheophyta</taxon>
        <taxon>Spermatophyta</taxon>
        <taxon>Magnoliopsida</taxon>
        <taxon>eudicotyledons</taxon>
        <taxon>Gunneridae</taxon>
        <taxon>Pentapetalae</taxon>
        <taxon>asterids</taxon>
        <taxon>campanulids</taxon>
        <taxon>Asterales</taxon>
        <taxon>Asteraceae</taxon>
        <taxon>Asteroideae</taxon>
        <taxon>Anthemideae</taxon>
        <taxon>Anthemidinae</taxon>
        <taxon>Tanacetum</taxon>
    </lineage>
</organism>
<dbReference type="AlphaFoldDB" id="A0A699SE63"/>
<dbReference type="EMBL" id="BKCJ011156283">
    <property type="protein sequence ID" value="GFC95752.1"/>
    <property type="molecule type" value="Genomic_DNA"/>
</dbReference>
<comment type="caution">
    <text evidence="1">The sequence shown here is derived from an EMBL/GenBank/DDBJ whole genome shotgun (WGS) entry which is preliminary data.</text>
</comment>
<sequence length="93" mass="11297">MASLPPRDQRHPWLRYQVEGYTEEIMHDFKQRLETVFGRPVNRVHVLDFVRLTKEMRQTLADRLRMAYTEDEGRVLFTSHAWRRLFEIRGPLV</sequence>
<gene>
    <name evidence="1" type="ORF">Tci_867722</name>
</gene>
<accession>A0A699SE63</accession>